<dbReference type="EMBL" id="JAHDYR010000062">
    <property type="protein sequence ID" value="KAG9391028.1"/>
    <property type="molecule type" value="Genomic_DNA"/>
</dbReference>
<organism evidence="2 3">
    <name type="scientific">Carpediemonas membranifera</name>
    <dbReference type="NCBI Taxonomy" id="201153"/>
    <lineage>
        <taxon>Eukaryota</taxon>
        <taxon>Metamonada</taxon>
        <taxon>Carpediemonas-like organisms</taxon>
        <taxon>Carpediemonas</taxon>
    </lineage>
</organism>
<accession>A0A8J6DZP6</accession>
<feature type="region of interest" description="Disordered" evidence="1">
    <location>
        <begin position="152"/>
        <end position="224"/>
    </location>
</feature>
<evidence type="ECO:0000256" key="1">
    <source>
        <dbReference type="SAM" id="MobiDB-lite"/>
    </source>
</evidence>
<reference evidence="2" key="1">
    <citation type="submission" date="2021-05" db="EMBL/GenBank/DDBJ databases">
        <title>A free-living protist that lacks canonical eukaryotic 1 DNA replication and segregation systems.</title>
        <authorList>
            <person name="Salas-Leiva D.E."/>
            <person name="Tromer E.C."/>
            <person name="Curtis B.A."/>
            <person name="Jerlstrom-Hultqvist J."/>
            <person name="Kolisko M."/>
            <person name="Yi Z."/>
            <person name="Salas-Leiva J.S."/>
            <person name="Gallot-Lavallee L."/>
            <person name="Kops G.J.P.L."/>
            <person name="Archibald J.M."/>
            <person name="Simpson A.G.B."/>
            <person name="Roger A.J."/>
        </authorList>
    </citation>
    <scope>NUCLEOTIDE SEQUENCE</scope>
    <source>
        <strain evidence="2">BICM</strain>
    </source>
</reference>
<dbReference type="AlphaFoldDB" id="A0A8J6DZP6"/>
<sequence length="1103" mass="123422">MAEEWNRGNTLSRLKDELNSALENHKAGGTAKVIFFKSATGSGKTRIFLEALDAVSKEREQNQKAKPHIILFSRTHQQCDQLMTSCLTSFPPKQNRTFGRFIGKQKLKCCVGDEPIDHFCARKRLNKNKLLSTRPFTLEGFQEFADGLSDRGMTTLTHSMSGQNKPGKSSRPMPTLLVGPHAMIGESHDKEEEDVPEDDDDSEDDQYLSDDGPEEEDTDSGQPEVTDAWCKANADHKTLVMIHHYGGCYAEGADLPPRMVGLALLFGRYYGVPMPSMDSIFDGLFSMDNDSDTMRQSGRIASQQAGGRAVRGPEDHGVVVCIDSKWDTWEEKPLNSEEWLGTIENDDDEQAVFNKISDRLATPHPEASRPDSILLPVGARRASSRKKPLVEVLKEQDLSFDVDFTMDVPPEAMVHTESGESDDYNVSDIIWSTAVFEILKIQHKDDLVKLSRAIKNLGAVFVVSQIQALFTDPTGMAVDSPMLTSTRGNNDPMELFVTLNERGAKDAVTELTEWVNEMFTDELATVCRDFASIAADRMMTLNGRANFMQKWDANRLPVDSEEIPQLSKLQKLLKDELKDEQIRRGSYLNGDKDNIWFTELVYRVAAPRLAQFTRSILQSISIKEFVTMKTGSTGSELFHTGDGSAASANRLLTDAARVLLEGTYIPHLLREMSDGTTRVNAVLAVPIRKNPAQCHACPFWPPDWDFDRMGVCLRSAAGRANTPNVQLLHAFQRSSFSIGSSIANRDCQPIPCDRPVLHAFIIDTDAMFQDEKKKKYYQGIALLASILRSGYLSEASYKSELRYLEGLLDIKYLAQRTPRVEYDDGRLTLLVNAHQNVTGTDAEKLRDATLTFTATIADAIEKGTDLVLHIAAHGTSTRVEHFGALKEDVATVSVILGHQKFNDRMKGIFLNLNLFMHEVNMRQQSVNGPGQLLILSMQCRPTMKDTPIDTDTAKNEEKTLLINHLPDLPGIVAFFAQSPPFKNMVHNNLGDDTAFHAIKECARSDETFWTQYEWLTGVVCDQFALLCVLLASRAVGHDDVFITAAEYLRDSRDATSMKRRQSSKIVPMQPVLSGKAWHDDRMEYGVSMFDFVQDRLNTLIEKN</sequence>
<evidence type="ECO:0000313" key="3">
    <source>
        <dbReference type="Proteomes" id="UP000717585"/>
    </source>
</evidence>
<feature type="compositionally biased region" description="Polar residues" evidence="1">
    <location>
        <begin position="152"/>
        <end position="167"/>
    </location>
</feature>
<proteinExistence type="predicted"/>
<name>A0A8J6DZP6_9EUKA</name>
<dbReference type="Proteomes" id="UP000717585">
    <property type="component" value="Unassembled WGS sequence"/>
</dbReference>
<protein>
    <submittedName>
        <fullName evidence="2">Fanconi Anemia group J protein, FANCJ</fullName>
    </submittedName>
</protein>
<keyword evidence="3" id="KW-1185">Reference proteome</keyword>
<feature type="compositionally biased region" description="Acidic residues" evidence="1">
    <location>
        <begin position="191"/>
        <end position="219"/>
    </location>
</feature>
<evidence type="ECO:0000313" key="2">
    <source>
        <dbReference type="EMBL" id="KAG9391028.1"/>
    </source>
</evidence>
<comment type="caution">
    <text evidence="2">The sequence shown here is derived from an EMBL/GenBank/DDBJ whole genome shotgun (WGS) entry which is preliminary data.</text>
</comment>
<gene>
    <name evidence="2" type="ORF">J8273_7302</name>
</gene>